<evidence type="ECO:0000259" key="1">
    <source>
        <dbReference type="Pfam" id="PF01612"/>
    </source>
</evidence>
<dbReference type="Gene3D" id="3.30.420.10">
    <property type="entry name" value="Ribonuclease H-like superfamily/Ribonuclease H"/>
    <property type="match status" value="1"/>
</dbReference>
<feature type="domain" description="3'-5' exonuclease" evidence="1">
    <location>
        <begin position="9"/>
        <end position="204"/>
    </location>
</feature>
<dbReference type="PANTHER" id="PTHR43040">
    <property type="entry name" value="RIBONUCLEASE D"/>
    <property type="match status" value="1"/>
</dbReference>
<gene>
    <name evidence="2" type="ORF">VTL71DRAFT_6309</name>
</gene>
<dbReference type="InterPro" id="IPR012337">
    <property type="entry name" value="RNaseH-like_sf"/>
</dbReference>
<comment type="caution">
    <text evidence="2">The sequence shown here is derived from an EMBL/GenBank/DDBJ whole genome shotgun (WGS) entry which is preliminary data.</text>
</comment>
<evidence type="ECO:0000313" key="3">
    <source>
        <dbReference type="Proteomes" id="UP001595075"/>
    </source>
</evidence>
<accession>A0ABR4BWP5</accession>
<dbReference type="SUPFAM" id="SSF53098">
    <property type="entry name" value="Ribonuclease H-like"/>
    <property type="match status" value="1"/>
</dbReference>
<dbReference type="PANTHER" id="PTHR43040:SF1">
    <property type="entry name" value="RIBONUCLEASE D"/>
    <property type="match status" value="1"/>
</dbReference>
<dbReference type="InterPro" id="IPR002562">
    <property type="entry name" value="3'-5'_exonuclease_dom"/>
</dbReference>
<name>A0ABR4BWP5_9HELO</name>
<evidence type="ECO:0000313" key="2">
    <source>
        <dbReference type="EMBL" id="KAL2062043.1"/>
    </source>
</evidence>
<keyword evidence="3" id="KW-1185">Reference proteome</keyword>
<protein>
    <recommendedName>
        <fullName evidence="1">3'-5' exonuclease domain-containing protein</fullName>
    </recommendedName>
</protein>
<dbReference type="EMBL" id="JAZHXI010000017">
    <property type="protein sequence ID" value="KAL2062043.1"/>
    <property type="molecule type" value="Genomic_DNA"/>
</dbReference>
<dbReference type="Pfam" id="PF01612">
    <property type="entry name" value="DNA_pol_A_exo1"/>
    <property type="match status" value="1"/>
</dbReference>
<organism evidence="2 3">
    <name type="scientific">Oculimacula yallundae</name>
    <dbReference type="NCBI Taxonomy" id="86028"/>
    <lineage>
        <taxon>Eukaryota</taxon>
        <taxon>Fungi</taxon>
        <taxon>Dikarya</taxon>
        <taxon>Ascomycota</taxon>
        <taxon>Pezizomycotina</taxon>
        <taxon>Leotiomycetes</taxon>
        <taxon>Helotiales</taxon>
        <taxon>Ploettnerulaceae</taxon>
        <taxon>Oculimacula</taxon>
    </lineage>
</organism>
<proteinExistence type="predicted"/>
<dbReference type="InterPro" id="IPR036397">
    <property type="entry name" value="RNaseH_sf"/>
</dbReference>
<reference evidence="2 3" key="1">
    <citation type="journal article" date="2024" name="Commun. Biol.">
        <title>Comparative genomic analysis of thermophilic fungi reveals convergent evolutionary adaptations and gene losses.</title>
        <authorList>
            <person name="Steindorff A.S."/>
            <person name="Aguilar-Pontes M.V."/>
            <person name="Robinson A.J."/>
            <person name="Andreopoulos B."/>
            <person name="LaButti K."/>
            <person name="Kuo A."/>
            <person name="Mondo S."/>
            <person name="Riley R."/>
            <person name="Otillar R."/>
            <person name="Haridas S."/>
            <person name="Lipzen A."/>
            <person name="Grimwood J."/>
            <person name="Schmutz J."/>
            <person name="Clum A."/>
            <person name="Reid I.D."/>
            <person name="Moisan M.C."/>
            <person name="Butler G."/>
            <person name="Nguyen T.T.M."/>
            <person name="Dewar K."/>
            <person name="Conant G."/>
            <person name="Drula E."/>
            <person name="Henrissat B."/>
            <person name="Hansel C."/>
            <person name="Singer S."/>
            <person name="Hutchinson M.I."/>
            <person name="de Vries R.P."/>
            <person name="Natvig D.O."/>
            <person name="Powell A.J."/>
            <person name="Tsang A."/>
            <person name="Grigoriev I.V."/>
        </authorList>
    </citation>
    <scope>NUCLEOTIDE SEQUENCE [LARGE SCALE GENOMIC DNA]</scope>
    <source>
        <strain evidence="2 3">CBS 494.80</strain>
    </source>
</reference>
<sequence length="248" mass="27459">MNTTTRNLIDTSVTVAALVEALSGLPTSPPSLYLDLEGINISRHGSVSIIQIHVFPQGQTYLTDVHTLGMDAFSTPGANGQTLKGILESDPIPKVFFDVRNDSDALFSHYEIKVAGIYDIQLMELATRDFSKKFVNGLAKCIERAIPLTGSEMRAWKDTKEKGLDLFLPERGGSYEIFNTRPLPEAVFLYCVQDVHFIPKLWQNYNSLLTVAWAGKVRQAVQDRVSLSQTATYIGKGPHKALGPPGWY</sequence>
<dbReference type="Proteomes" id="UP001595075">
    <property type="component" value="Unassembled WGS sequence"/>
</dbReference>